<feature type="chain" id="PRO_5021762519" evidence="1">
    <location>
        <begin position="24"/>
        <end position="475"/>
    </location>
</feature>
<dbReference type="Pfam" id="PF00144">
    <property type="entry name" value="Beta-lactamase"/>
    <property type="match status" value="1"/>
</dbReference>
<dbReference type="AlphaFoldDB" id="A0A518ESY6"/>
<feature type="signal peptide" evidence="1">
    <location>
        <begin position="1"/>
        <end position="23"/>
    </location>
</feature>
<dbReference type="SUPFAM" id="SSF56601">
    <property type="entry name" value="beta-lactamase/transpeptidase-like"/>
    <property type="match status" value="1"/>
</dbReference>
<keyword evidence="4" id="KW-1185">Reference proteome</keyword>
<dbReference type="Proteomes" id="UP000320390">
    <property type="component" value="Chromosome"/>
</dbReference>
<sequence length="475" mass="50878" precursor="true">MERLVTSMTLCLSFGLGAASVLADPVSNSASNSVSEVPRRLPLEDPAEKETVADVPWFVGEGDLARRVEAAVKTQEEGGFAGAVLVASGGKVVFASGAGASGPKKGSPPNTANTVFEIASLSKQFTAAALLVLAQESKLSLDDPIADHFKKVPQECQKITIRHLLQHTSGIPGTNSQGGGKDVDRVLPFFLRGGPMHEPGTRFEYWNQGYALASAIVDEMKGRGFVDFSRKALFKPAGMTSTGFTGDRPGRRVSVATGHGGEAPRTAFDHPYGSFGYQYQGMGGVVTNVWDLWRWDRVLASDEVLDESSRKAMFQPGHGDYGLGWFVREEDGEIVHSHSGSVRGFRSDMRRYPARDACVIVLSNLETAPTRELASELDGLVRGLDASWASDLFGTYRDEKGKTLVVSSQGGRVGATLRWGPSADAPVTWAQLCKGADGEILFDDGAAPVKVEVERTDSAVEAIVLGRSRLVRADD</sequence>
<dbReference type="Gene3D" id="3.40.710.10">
    <property type="entry name" value="DD-peptidase/beta-lactamase superfamily"/>
    <property type="match status" value="1"/>
</dbReference>
<organism evidence="3 4">
    <name type="scientific">Saltatorellus ferox</name>
    <dbReference type="NCBI Taxonomy" id="2528018"/>
    <lineage>
        <taxon>Bacteria</taxon>
        <taxon>Pseudomonadati</taxon>
        <taxon>Planctomycetota</taxon>
        <taxon>Planctomycetia</taxon>
        <taxon>Planctomycetia incertae sedis</taxon>
        <taxon>Saltatorellus</taxon>
    </lineage>
</organism>
<accession>A0A518ESY6</accession>
<proteinExistence type="predicted"/>
<feature type="domain" description="Beta-lactamase-related" evidence="2">
    <location>
        <begin position="76"/>
        <end position="374"/>
    </location>
</feature>
<evidence type="ECO:0000313" key="3">
    <source>
        <dbReference type="EMBL" id="QDV07175.1"/>
    </source>
</evidence>
<name>A0A518ESY6_9BACT</name>
<evidence type="ECO:0000256" key="1">
    <source>
        <dbReference type="SAM" id="SignalP"/>
    </source>
</evidence>
<dbReference type="OrthoDB" id="284523at2"/>
<evidence type="ECO:0000313" key="4">
    <source>
        <dbReference type="Proteomes" id="UP000320390"/>
    </source>
</evidence>
<gene>
    <name evidence="3" type="primary">pbpE_4</name>
    <name evidence="3" type="ORF">Poly30_26940</name>
</gene>
<dbReference type="EMBL" id="CP036434">
    <property type="protein sequence ID" value="QDV07175.1"/>
    <property type="molecule type" value="Genomic_DNA"/>
</dbReference>
<evidence type="ECO:0000259" key="2">
    <source>
        <dbReference type="Pfam" id="PF00144"/>
    </source>
</evidence>
<protein>
    <submittedName>
        <fullName evidence="3">Penicillin-binding protein 4</fullName>
    </submittedName>
</protein>
<dbReference type="InterPro" id="IPR001466">
    <property type="entry name" value="Beta-lactam-related"/>
</dbReference>
<keyword evidence="1" id="KW-0732">Signal</keyword>
<dbReference type="InterPro" id="IPR050491">
    <property type="entry name" value="AmpC-like"/>
</dbReference>
<dbReference type="PANTHER" id="PTHR46825:SF9">
    <property type="entry name" value="BETA-LACTAMASE-RELATED DOMAIN-CONTAINING PROTEIN"/>
    <property type="match status" value="1"/>
</dbReference>
<dbReference type="RefSeq" id="WP_145198007.1">
    <property type="nucleotide sequence ID" value="NZ_CP036434.1"/>
</dbReference>
<dbReference type="PANTHER" id="PTHR46825">
    <property type="entry name" value="D-ALANYL-D-ALANINE-CARBOXYPEPTIDASE/ENDOPEPTIDASE AMPH"/>
    <property type="match status" value="1"/>
</dbReference>
<dbReference type="InterPro" id="IPR012338">
    <property type="entry name" value="Beta-lactam/transpept-like"/>
</dbReference>
<reference evidence="3 4" key="1">
    <citation type="submission" date="2019-02" db="EMBL/GenBank/DDBJ databases">
        <title>Deep-cultivation of Planctomycetes and their phenomic and genomic characterization uncovers novel biology.</title>
        <authorList>
            <person name="Wiegand S."/>
            <person name="Jogler M."/>
            <person name="Boedeker C."/>
            <person name="Pinto D."/>
            <person name="Vollmers J."/>
            <person name="Rivas-Marin E."/>
            <person name="Kohn T."/>
            <person name="Peeters S.H."/>
            <person name="Heuer A."/>
            <person name="Rast P."/>
            <person name="Oberbeckmann S."/>
            <person name="Bunk B."/>
            <person name="Jeske O."/>
            <person name="Meyerdierks A."/>
            <person name="Storesund J.E."/>
            <person name="Kallscheuer N."/>
            <person name="Luecker S."/>
            <person name="Lage O.M."/>
            <person name="Pohl T."/>
            <person name="Merkel B.J."/>
            <person name="Hornburger P."/>
            <person name="Mueller R.-W."/>
            <person name="Bruemmer F."/>
            <person name="Labrenz M."/>
            <person name="Spormann A.M."/>
            <person name="Op den Camp H."/>
            <person name="Overmann J."/>
            <person name="Amann R."/>
            <person name="Jetten M.S.M."/>
            <person name="Mascher T."/>
            <person name="Medema M.H."/>
            <person name="Devos D.P."/>
            <person name="Kaster A.-K."/>
            <person name="Ovreas L."/>
            <person name="Rohde M."/>
            <person name="Galperin M.Y."/>
            <person name="Jogler C."/>
        </authorList>
    </citation>
    <scope>NUCLEOTIDE SEQUENCE [LARGE SCALE GENOMIC DNA]</scope>
    <source>
        <strain evidence="3 4">Poly30</strain>
    </source>
</reference>